<accession>A0A6J6FJ95</accession>
<dbReference type="EMBL" id="CAEZSR010000177">
    <property type="protein sequence ID" value="CAB4584508.1"/>
    <property type="molecule type" value="Genomic_DNA"/>
</dbReference>
<gene>
    <name evidence="1" type="ORF">UFOPK1493_03312</name>
</gene>
<organism evidence="1">
    <name type="scientific">freshwater metagenome</name>
    <dbReference type="NCBI Taxonomy" id="449393"/>
    <lineage>
        <taxon>unclassified sequences</taxon>
        <taxon>metagenomes</taxon>
        <taxon>ecological metagenomes</taxon>
    </lineage>
</organism>
<sequence length="45" mass="4742">MLRREVAGPGPDRWLSPDLRAAELRLADGSVLGAVESTIGPLEVA</sequence>
<reference evidence="1" key="1">
    <citation type="submission" date="2020-05" db="EMBL/GenBank/DDBJ databases">
        <authorList>
            <person name="Chiriac C."/>
            <person name="Salcher M."/>
            <person name="Ghai R."/>
            <person name="Kavagutti S V."/>
        </authorList>
    </citation>
    <scope>NUCLEOTIDE SEQUENCE</scope>
</reference>
<proteinExistence type="predicted"/>
<name>A0A6J6FJ95_9ZZZZ</name>
<protein>
    <submittedName>
        <fullName evidence="1">Unannotated protein</fullName>
    </submittedName>
</protein>
<dbReference type="AlphaFoldDB" id="A0A6J6FJ95"/>
<evidence type="ECO:0000313" key="1">
    <source>
        <dbReference type="EMBL" id="CAB4584508.1"/>
    </source>
</evidence>